<proteinExistence type="inferred from homology"/>
<dbReference type="InterPro" id="IPR001533">
    <property type="entry name" value="Pterin_deHydtase"/>
</dbReference>
<dbReference type="InterPro" id="IPR036428">
    <property type="entry name" value="PCD_sf"/>
</dbReference>
<dbReference type="Proteomes" id="UP000800038">
    <property type="component" value="Unassembled WGS sequence"/>
</dbReference>
<reference evidence="6" key="1">
    <citation type="journal article" date="2020" name="Stud. Mycol.">
        <title>101 Dothideomycetes genomes: a test case for predicting lifestyles and emergence of pathogens.</title>
        <authorList>
            <person name="Haridas S."/>
            <person name="Albert R."/>
            <person name="Binder M."/>
            <person name="Bloem J."/>
            <person name="Labutti K."/>
            <person name="Salamov A."/>
            <person name="Andreopoulos B."/>
            <person name="Baker S."/>
            <person name="Barry K."/>
            <person name="Bills G."/>
            <person name="Bluhm B."/>
            <person name="Cannon C."/>
            <person name="Castanera R."/>
            <person name="Culley D."/>
            <person name="Daum C."/>
            <person name="Ezra D."/>
            <person name="Gonzalez J."/>
            <person name="Henrissat B."/>
            <person name="Kuo A."/>
            <person name="Liang C."/>
            <person name="Lipzen A."/>
            <person name="Lutzoni F."/>
            <person name="Magnuson J."/>
            <person name="Mondo S."/>
            <person name="Nolan M."/>
            <person name="Ohm R."/>
            <person name="Pangilinan J."/>
            <person name="Park H.-J."/>
            <person name="Ramirez L."/>
            <person name="Alfaro M."/>
            <person name="Sun H."/>
            <person name="Tritt A."/>
            <person name="Yoshinaga Y."/>
            <person name="Zwiers L.-H."/>
            <person name="Turgeon B."/>
            <person name="Goodwin S."/>
            <person name="Spatafora J."/>
            <person name="Crous P."/>
            <person name="Grigoriev I."/>
        </authorList>
    </citation>
    <scope>NUCLEOTIDE SEQUENCE</scope>
    <source>
        <strain evidence="6">CBS 161.51</strain>
    </source>
</reference>
<dbReference type="Pfam" id="PF01329">
    <property type="entry name" value="Pterin_4a"/>
    <property type="match status" value="1"/>
</dbReference>
<dbReference type="GO" id="GO:0008124">
    <property type="term" value="F:4-alpha-hydroxytetrahydrobiopterin dehydratase activity"/>
    <property type="evidence" value="ECO:0007669"/>
    <property type="project" value="UniProtKB-EC"/>
</dbReference>
<evidence type="ECO:0000256" key="2">
    <source>
        <dbReference type="ARBA" id="ARBA00006472"/>
    </source>
</evidence>
<dbReference type="AlphaFoldDB" id="A0A6A5T7H1"/>
<dbReference type="Gene3D" id="3.30.1360.20">
    <property type="entry name" value="Transcriptional coactivator/pterin dehydratase"/>
    <property type="match status" value="1"/>
</dbReference>
<comment type="similarity">
    <text evidence="2">Belongs to the pterin-4-alpha-carbinolamine dehydratase family.</text>
</comment>
<dbReference type="EC" id="4.2.1.96" evidence="3"/>
<evidence type="ECO:0000256" key="1">
    <source>
        <dbReference type="ARBA" id="ARBA00001554"/>
    </source>
</evidence>
<dbReference type="SUPFAM" id="SSF55248">
    <property type="entry name" value="PCD-like"/>
    <property type="match status" value="1"/>
</dbReference>
<name>A0A6A5T7H1_9PLEO</name>
<dbReference type="PANTHER" id="PTHR12599">
    <property type="entry name" value="PTERIN-4-ALPHA-CARBINOLAMINE DEHYDRATASE"/>
    <property type="match status" value="1"/>
</dbReference>
<keyword evidence="4" id="KW-0456">Lyase</keyword>
<sequence>MTAPLQRPTQVLPKSYRALCEHHCRTKTSLLIRREAHVQPRQPTSTPYCRYAPPIRFWPTLISRAPFSSAAGQPIRSRAADDIILAAGQPADLPDRVSILFPAWQPSESNKGIKRQFDFPSFAKAWKFMALVAEECKSQRHHPSWSNLYNQVTIEWTTHKPEGLSVKDVEMAEFCNRTANAIGLKN</sequence>
<evidence type="ECO:0000313" key="7">
    <source>
        <dbReference type="Proteomes" id="UP000800038"/>
    </source>
</evidence>
<accession>A0A6A5T7H1</accession>
<comment type="catalytic activity">
    <reaction evidence="1">
        <text>(4aS,6R)-4a-hydroxy-L-erythro-5,6,7,8-tetrahydrobiopterin = (6R)-L-erythro-6,7-dihydrobiopterin + H2O</text>
        <dbReference type="Rhea" id="RHEA:11920"/>
        <dbReference type="ChEBI" id="CHEBI:15377"/>
        <dbReference type="ChEBI" id="CHEBI:15642"/>
        <dbReference type="ChEBI" id="CHEBI:43120"/>
        <dbReference type="EC" id="4.2.1.96"/>
    </reaction>
</comment>
<dbReference type="OrthoDB" id="277398at2759"/>
<keyword evidence="7" id="KW-1185">Reference proteome</keyword>
<organism evidence="6 7">
    <name type="scientific">Clathrospora elynae</name>
    <dbReference type="NCBI Taxonomy" id="706981"/>
    <lineage>
        <taxon>Eukaryota</taxon>
        <taxon>Fungi</taxon>
        <taxon>Dikarya</taxon>
        <taxon>Ascomycota</taxon>
        <taxon>Pezizomycotina</taxon>
        <taxon>Dothideomycetes</taxon>
        <taxon>Pleosporomycetidae</taxon>
        <taxon>Pleosporales</taxon>
        <taxon>Diademaceae</taxon>
        <taxon>Clathrospora</taxon>
    </lineage>
</organism>
<dbReference type="EMBL" id="ML975997">
    <property type="protein sequence ID" value="KAF1947649.1"/>
    <property type="molecule type" value="Genomic_DNA"/>
</dbReference>
<dbReference type="GO" id="GO:0006729">
    <property type="term" value="P:tetrahydrobiopterin biosynthetic process"/>
    <property type="evidence" value="ECO:0007669"/>
    <property type="project" value="InterPro"/>
</dbReference>
<evidence type="ECO:0000256" key="3">
    <source>
        <dbReference type="ARBA" id="ARBA00013252"/>
    </source>
</evidence>
<evidence type="ECO:0000256" key="4">
    <source>
        <dbReference type="ARBA" id="ARBA00023239"/>
    </source>
</evidence>
<evidence type="ECO:0000256" key="5">
    <source>
        <dbReference type="ARBA" id="ARBA00030497"/>
    </source>
</evidence>
<evidence type="ECO:0000313" key="6">
    <source>
        <dbReference type="EMBL" id="KAF1947649.1"/>
    </source>
</evidence>
<gene>
    <name evidence="6" type="ORF">EJ02DRAFT_1143</name>
</gene>
<dbReference type="CDD" id="cd00488">
    <property type="entry name" value="PCD_DCoH"/>
    <property type="match status" value="1"/>
</dbReference>
<dbReference type="PANTHER" id="PTHR12599:SF0">
    <property type="entry name" value="PTERIN-4-ALPHA-CARBINOLAMINE DEHYDRATASE"/>
    <property type="match status" value="1"/>
</dbReference>
<protein>
    <recommendedName>
        <fullName evidence="3">4a-hydroxytetrahydrobiopterin dehydratase</fullName>
        <ecNumber evidence="3">4.2.1.96</ecNumber>
    </recommendedName>
    <alternativeName>
        <fullName evidence="5">4-alpha-hydroxy-tetrahydropterin dehydratase</fullName>
    </alternativeName>
</protein>